<accession>A0A1V2UJC5</accession>
<protein>
    <submittedName>
        <fullName evidence="2">Uncharacterized protein</fullName>
    </submittedName>
</protein>
<dbReference type="OrthoDB" id="2190802at2"/>
<evidence type="ECO:0000313" key="2">
    <source>
        <dbReference type="EMBL" id="ONN43515.1"/>
    </source>
</evidence>
<organism evidence="2 3">
    <name type="scientific">Enterococcus mundtii</name>
    <dbReference type="NCBI Taxonomy" id="53346"/>
    <lineage>
        <taxon>Bacteria</taxon>
        <taxon>Bacillati</taxon>
        <taxon>Bacillota</taxon>
        <taxon>Bacilli</taxon>
        <taxon>Lactobacillales</taxon>
        <taxon>Enterococcaceae</taxon>
        <taxon>Enterococcus</taxon>
    </lineage>
</organism>
<keyword evidence="1" id="KW-0472">Membrane</keyword>
<dbReference type="AlphaFoldDB" id="A0A1V2UJC5"/>
<dbReference type="Proteomes" id="UP000189299">
    <property type="component" value="Unassembled WGS sequence"/>
</dbReference>
<gene>
    <name evidence="2" type="ORF">BTN92_06695</name>
</gene>
<keyword evidence="1" id="KW-0812">Transmembrane</keyword>
<name>A0A1V2UJC5_ENTMU</name>
<dbReference type="RefSeq" id="WP_066026190.1">
    <property type="nucleotide sequence ID" value="NZ_CABMMO010000005.1"/>
</dbReference>
<feature type="transmembrane region" description="Helical" evidence="1">
    <location>
        <begin position="12"/>
        <end position="30"/>
    </location>
</feature>
<sequence>MNVSNLDNFLKNGFLTILAFGVIILILKHWKGAEWLKIGSVILIALILSDFANNQGRNTFNLLKWILSLFGISM</sequence>
<reference evidence="2 3" key="1">
    <citation type="submission" date="2016-12" db="EMBL/GenBank/DDBJ databases">
        <authorList>
            <person name="Song W.-J."/>
            <person name="Kurnit D.M."/>
        </authorList>
    </citation>
    <scope>NUCLEOTIDE SEQUENCE [LARGE SCALE GENOMIC DNA]</scope>
    <source>
        <strain evidence="2 3">CGB1038-1_S1</strain>
    </source>
</reference>
<evidence type="ECO:0000256" key="1">
    <source>
        <dbReference type="SAM" id="Phobius"/>
    </source>
</evidence>
<comment type="caution">
    <text evidence="2">The sequence shown here is derived from an EMBL/GenBank/DDBJ whole genome shotgun (WGS) entry which is preliminary data.</text>
</comment>
<proteinExistence type="predicted"/>
<dbReference type="EMBL" id="MSTR01000005">
    <property type="protein sequence ID" value="ONN43515.1"/>
    <property type="molecule type" value="Genomic_DNA"/>
</dbReference>
<keyword evidence="1" id="KW-1133">Transmembrane helix</keyword>
<evidence type="ECO:0000313" key="3">
    <source>
        <dbReference type="Proteomes" id="UP000189299"/>
    </source>
</evidence>